<sequence length="133" mass="14949">MAMTDIPYPLCRPEEYDPLDLRKRPSAIDLFKVGDAPIMGQFVEAAKKTRDSIELTELIGELSRTSGSDMGAWLDRNRETVNLALHVLDCWKSYMDGGFLNDDEFVGEMLAHFAEAGGWHIDPETGEDVISRQ</sequence>
<evidence type="ECO:0000313" key="2">
    <source>
        <dbReference type="Proteomes" id="UP001429580"/>
    </source>
</evidence>
<name>A0ABX0V5T4_9HYPH</name>
<dbReference type="EMBL" id="JAASQI010000022">
    <property type="protein sequence ID" value="NIJ60312.1"/>
    <property type="molecule type" value="Genomic_DNA"/>
</dbReference>
<comment type="caution">
    <text evidence="1">The sequence shown here is derived from an EMBL/GenBank/DDBJ whole genome shotgun (WGS) entry which is preliminary data.</text>
</comment>
<reference evidence="1 2" key="1">
    <citation type="submission" date="2020-03" db="EMBL/GenBank/DDBJ databases">
        <title>Genomic Encyclopedia of Type Strains, Phase IV (KMG-IV): sequencing the most valuable type-strain genomes for metagenomic binning, comparative biology and taxonomic classification.</title>
        <authorList>
            <person name="Goeker M."/>
        </authorList>
    </citation>
    <scope>NUCLEOTIDE SEQUENCE [LARGE SCALE GENOMIC DNA]</scope>
    <source>
        <strain evidence="1 2">DSM 103870</strain>
    </source>
</reference>
<evidence type="ECO:0000313" key="1">
    <source>
        <dbReference type="EMBL" id="NIJ60312.1"/>
    </source>
</evidence>
<keyword evidence="2" id="KW-1185">Reference proteome</keyword>
<dbReference type="Proteomes" id="UP001429580">
    <property type="component" value="Unassembled WGS sequence"/>
</dbReference>
<accession>A0ABX0V5T4</accession>
<protein>
    <submittedName>
        <fullName evidence="1">Uncharacterized protein</fullName>
    </submittedName>
</protein>
<organism evidence="1 2">
    <name type="scientific">Pseudochelatococcus lubricantis</name>
    <dbReference type="NCBI Taxonomy" id="1538102"/>
    <lineage>
        <taxon>Bacteria</taxon>
        <taxon>Pseudomonadati</taxon>
        <taxon>Pseudomonadota</taxon>
        <taxon>Alphaproteobacteria</taxon>
        <taxon>Hyphomicrobiales</taxon>
        <taxon>Chelatococcaceae</taxon>
        <taxon>Pseudochelatococcus</taxon>
    </lineage>
</organism>
<proteinExistence type="predicted"/>
<gene>
    <name evidence="1" type="ORF">FHS82_004183</name>
</gene>
<dbReference type="RefSeq" id="WP_166956657.1">
    <property type="nucleotide sequence ID" value="NZ_JAASQI010000022.1"/>
</dbReference>